<feature type="compositionally biased region" description="Basic and acidic residues" evidence="1">
    <location>
        <begin position="32"/>
        <end position="49"/>
    </location>
</feature>
<keyword evidence="2" id="KW-0812">Transmembrane</keyword>
<dbReference type="AlphaFoldDB" id="A0AAW7TD11"/>
<organism evidence="3 4">
    <name type="scientific">Anoxybacillus gonensis</name>
    <dbReference type="NCBI Taxonomy" id="198467"/>
    <lineage>
        <taxon>Bacteria</taxon>
        <taxon>Bacillati</taxon>
        <taxon>Bacillota</taxon>
        <taxon>Bacilli</taxon>
        <taxon>Bacillales</taxon>
        <taxon>Anoxybacillaceae</taxon>
        <taxon>Anoxybacillus</taxon>
    </lineage>
</organism>
<evidence type="ECO:0000313" key="3">
    <source>
        <dbReference type="EMBL" id="MDO0876102.1"/>
    </source>
</evidence>
<gene>
    <name evidence="3" type="ORF">NBU54_00250</name>
</gene>
<keyword evidence="4" id="KW-1185">Reference proteome</keyword>
<reference evidence="3" key="1">
    <citation type="submission" date="2022-05" db="EMBL/GenBank/DDBJ databases">
        <title>Genome-based reclassification of Anoxybacillus salavatliensis Cihan et al. as a later heterotypic synonym of Anoxybacillus gonensis Belduz et al. 2003.</title>
        <authorList>
            <person name="Inan Bektas K."/>
            <person name="Guler H.I."/>
            <person name="Belduz A.O."/>
            <person name="Canakci S."/>
        </authorList>
    </citation>
    <scope>NUCLEOTIDE SEQUENCE</scope>
    <source>
        <strain evidence="3">NCIMB 13933</strain>
    </source>
</reference>
<evidence type="ECO:0000256" key="1">
    <source>
        <dbReference type="SAM" id="MobiDB-lite"/>
    </source>
</evidence>
<evidence type="ECO:0000256" key="2">
    <source>
        <dbReference type="SAM" id="Phobius"/>
    </source>
</evidence>
<feature type="compositionally biased region" description="Basic and acidic residues" evidence="1">
    <location>
        <begin position="58"/>
        <end position="71"/>
    </location>
</feature>
<evidence type="ECO:0000313" key="4">
    <source>
        <dbReference type="Proteomes" id="UP001176117"/>
    </source>
</evidence>
<keyword evidence="2" id="KW-1133">Transmembrane helix</keyword>
<dbReference type="EMBL" id="JAMOGB010000001">
    <property type="protein sequence ID" value="MDO0876102.1"/>
    <property type="molecule type" value="Genomic_DNA"/>
</dbReference>
<protein>
    <submittedName>
        <fullName evidence="3">Uncharacterized protein</fullName>
    </submittedName>
</protein>
<sequence>MALIEWLLNNIFVVFILAAFVSWVGKRMKAGEETIERKQQQEKQQEQEQKSPVMMAEVEPRTRRSMKKEQEQMIAPQRAEEQRVERRKLPKHPLVQGVIFSEVLGPPRAKRPFGRK</sequence>
<keyword evidence="2" id="KW-0472">Membrane</keyword>
<dbReference type="Proteomes" id="UP001176117">
    <property type="component" value="Unassembled WGS sequence"/>
</dbReference>
<feature type="region of interest" description="Disordered" evidence="1">
    <location>
        <begin position="32"/>
        <end position="87"/>
    </location>
</feature>
<comment type="caution">
    <text evidence="3">The sequence shown here is derived from an EMBL/GenBank/DDBJ whole genome shotgun (WGS) entry which is preliminary data.</text>
</comment>
<feature type="transmembrane region" description="Helical" evidence="2">
    <location>
        <begin position="6"/>
        <end position="25"/>
    </location>
</feature>
<dbReference type="RefSeq" id="WP_257637066.1">
    <property type="nucleotide sequence ID" value="NZ_JAMOGB010000001.1"/>
</dbReference>
<proteinExistence type="predicted"/>
<accession>A0AAW7TD11</accession>
<name>A0AAW7TD11_9BACL</name>